<evidence type="ECO:0000256" key="10">
    <source>
        <dbReference type="ARBA" id="ARBA00022723"/>
    </source>
</evidence>
<comment type="catalytic activity">
    <reaction evidence="1">
        <text>D-glucono-1,5-lactone + H2O = D-gluconate + H(+)</text>
        <dbReference type="Rhea" id="RHEA:10440"/>
        <dbReference type="ChEBI" id="CHEBI:15377"/>
        <dbReference type="ChEBI" id="CHEBI:15378"/>
        <dbReference type="ChEBI" id="CHEBI:16217"/>
        <dbReference type="ChEBI" id="CHEBI:18391"/>
        <dbReference type="EC" id="3.1.1.17"/>
    </reaction>
</comment>
<comment type="cofactor">
    <cofactor evidence="15">
        <name>Zn(2+)</name>
        <dbReference type="ChEBI" id="CHEBI:29105"/>
    </cofactor>
    <text evidence="15">Binds 1 divalent metal cation per subunit.</text>
</comment>
<name>A0A1S3IPA5_LINAN</name>
<dbReference type="OMA" id="HLWICHY"/>
<evidence type="ECO:0000256" key="2">
    <source>
        <dbReference type="ARBA" id="ARBA00001913"/>
    </source>
</evidence>
<evidence type="ECO:0000256" key="14">
    <source>
        <dbReference type="PIRSR" id="PIRSR605511-1"/>
    </source>
</evidence>
<dbReference type="KEGG" id="lak:106165631"/>
<feature type="binding site" evidence="15">
    <location>
        <position position="212"/>
    </location>
    <ligand>
        <name>a divalent metal cation</name>
        <dbReference type="ChEBI" id="CHEBI:60240"/>
    </ligand>
</feature>
<comment type="subcellular location">
    <subcellularLocation>
        <location evidence="5">Cytoplasm</location>
    </subcellularLocation>
</comment>
<evidence type="ECO:0000256" key="6">
    <source>
        <dbReference type="ARBA" id="ARBA00008853"/>
    </source>
</evidence>
<dbReference type="PANTHER" id="PTHR10907">
    <property type="entry name" value="REGUCALCIN"/>
    <property type="match status" value="1"/>
</dbReference>
<evidence type="ECO:0000256" key="5">
    <source>
        <dbReference type="ARBA" id="ARBA00004496"/>
    </source>
</evidence>
<dbReference type="Gene3D" id="2.120.10.30">
    <property type="entry name" value="TolB, C-terminal domain"/>
    <property type="match status" value="1"/>
</dbReference>
<feature type="binding site" evidence="15">
    <location>
        <position position="19"/>
    </location>
    <ligand>
        <name>a divalent metal cation</name>
        <dbReference type="ChEBI" id="CHEBI:60240"/>
    </ligand>
</feature>
<organism evidence="17 18">
    <name type="scientific">Lingula anatina</name>
    <name type="common">Brachiopod</name>
    <name type="synonym">Lingula unguis</name>
    <dbReference type="NCBI Taxonomy" id="7574"/>
    <lineage>
        <taxon>Eukaryota</taxon>
        <taxon>Metazoa</taxon>
        <taxon>Spiralia</taxon>
        <taxon>Lophotrochozoa</taxon>
        <taxon>Brachiopoda</taxon>
        <taxon>Linguliformea</taxon>
        <taxon>Lingulata</taxon>
        <taxon>Lingulida</taxon>
        <taxon>Linguloidea</taxon>
        <taxon>Lingulidae</taxon>
        <taxon>Lingula</taxon>
    </lineage>
</organism>
<evidence type="ECO:0000313" key="17">
    <source>
        <dbReference type="Proteomes" id="UP000085678"/>
    </source>
</evidence>
<evidence type="ECO:0000256" key="4">
    <source>
        <dbReference type="ARBA" id="ARBA00001946"/>
    </source>
</evidence>
<evidence type="ECO:0000256" key="11">
    <source>
        <dbReference type="ARBA" id="ARBA00022801"/>
    </source>
</evidence>
<accession>A0A1S3IPA5</accession>
<comment type="cofactor">
    <cofactor evidence="3">
        <name>Mn(2+)</name>
        <dbReference type="ChEBI" id="CHEBI:29035"/>
    </cofactor>
</comment>
<dbReference type="InterPro" id="IPR013658">
    <property type="entry name" value="SGL"/>
</dbReference>
<dbReference type="EC" id="3.1.1.17" evidence="7"/>
<keyword evidence="15" id="KW-0862">Zinc</keyword>
<sequence>MSVGTVSVALKNAAKTIGEGPHWDDKNQTLYYVDILSGVVASWKPATGEESQIKLDNPLSLVVPSTKGDFIVSLGRKLVRLDWEKQEVTSVLAEVDQGTKNRFNDGKCDPSGRLWAGTMGYETVPAQPERQMGSLFSLSTGCTLAKHVDKIDISNGLAWSNDNTIMYYIDSVPRKVYAFDFDINAGAISNQRTAIDFNTQPEGGLKEHGFPDGMCIDVEGKLWVACYKAGKVVRFDPVTAKQIQEVTFPAERITSCCFGGPNLDELYVTSGVQGCTEEELKNEQALAGSVFKVTGLGVKGTPCQNFQG</sequence>
<dbReference type="InterPro" id="IPR008367">
    <property type="entry name" value="Regucalcin"/>
</dbReference>
<keyword evidence="12" id="KW-0106">Calcium</keyword>
<evidence type="ECO:0000256" key="9">
    <source>
        <dbReference type="ARBA" id="ARBA00022490"/>
    </source>
</evidence>
<gene>
    <name evidence="18" type="primary">LOC106165631</name>
</gene>
<dbReference type="STRING" id="7574.A0A1S3IPA5"/>
<feature type="domain" description="SMP-30/Gluconolactonase/LRE-like region" evidence="16">
    <location>
        <begin position="17"/>
        <end position="270"/>
    </location>
</feature>
<dbReference type="PRINTS" id="PR01791">
    <property type="entry name" value="REGUCALCIN"/>
</dbReference>
<dbReference type="GeneID" id="106165631"/>
<evidence type="ECO:0000256" key="13">
    <source>
        <dbReference type="ARBA" id="ARBA00032464"/>
    </source>
</evidence>
<dbReference type="PRINTS" id="PR01790">
    <property type="entry name" value="SMP30FAMILY"/>
</dbReference>
<dbReference type="FunFam" id="2.120.10.30:FF:000027">
    <property type="entry name" value="Regucalcin homologue"/>
    <property type="match status" value="1"/>
</dbReference>
<dbReference type="AlphaFoldDB" id="A0A1S3IPA5"/>
<dbReference type="InterPro" id="IPR005511">
    <property type="entry name" value="SMP-30"/>
</dbReference>
<protein>
    <recommendedName>
        <fullName evidence="8">Regucalcin</fullName>
        <ecNumber evidence="7">3.1.1.17</ecNumber>
    </recommendedName>
    <alternativeName>
        <fullName evidence="13">Gluconolactonase</fullName>
    </alternativeName>
</protein>
<comment type="cofactor">
    <cofactor evidence="2">
        <name>Ca(2+)</name>
        <dbReference type="ChEBI" id="CHEBI:29108"/>
    </cofactor>
</comment>
<keyword evidence="11" id="KW-0378">Hydrolase</keyword>
<comment type="cofactor">
    <cofactor evidence="4">
        <name>Mg(2+)</name>
        <dbReference type="ChEBI" id="CHEBI:18420"/>
    </cofactor>
</comment>
<evidence type="ECO:0000256" key="8">
    <source>
        <dbReference type="ARBA" id="ARBA00016808"/>
    </source>
</evidence>
<feature type="binding site" evidence="15">
    <location>
        <position position="104"/>
    </location>
    <ligand>
        <name>substrate</name>
    </ligand>
</feature>
<dbReference type="InParanoid" id="A0A1S3IPA5"/>
<dbReference type="GO" id="GO:0005737">
    <property type="term" value="C:cytoplasm"/>
    <property type="evidence" value="ECO:0007669"/>
    <property type="project" value="UniProtKB-SubCell"/>
</dbReference>
<feature type="binding site" evidence="15">
    <location>
        <position position="155"/>
    </location>
    <ligand>
        <name>a divalent metal cation</name>
        <dbReference type="ChEBI" id="CHEBI:60240"/>
    </ligand>
</feature>
<dbReference type="Proteomes" id="UP000085678">
    <property type="component" value="Unplaced"/>
</dbReference>
<feature type="active site" description="Proton donor/acceptor" evidence="14">
    <location>
        <position position="212"/>
    </location>
</feature>
<keyword evidence="9" id="KW-0963">Cytoplasm</keyword>
<dbReference type="FunCoup" id="A0A1S3IPA5">
    <property type="interactions" value="277"/>
</dbReference>
<dbReference type="OrthoDB" id="423498at2759"/>
<evidence type="ECO:0000256" key="12">
    <source>
        <dbReference type="ARBA" id="ARBA00022837"/>
    </source>
</evidence>
<evidence type="ECO:0000313" key="18">
    <source>
        <dbReference type="RefSeq" id="XP_013399374.1"/>
    </source>
</evidence>
<dbReference type="GO" id="GO:0004341">
    <property type="term" value="F:gluconolactonase activity"/>
    <property type="evidence" value="ECO:0007669"/>
    <property type="project" value="UniProtKB-EC"/>
</dbReference>
<reference evidence="18" key="1">
    <citation type="submission" date="2025-08" db="UniProtKB">
        <authorList>
            <consortium name="RefSeq"/>
        </authorList>
    </citation>
    <scope>IDENTIFICATION</scope>
    <source>
        <tissue evidence="18">Gonads</tissue>
    </source>
</reference>
<evidence type="ECO:0000256" key="7">
    <source>
        <dbReference type="ARBA" id="ARBA00013227"/>
    </source>
</evidence>
<feature type="binding site" evidence="15">
    <location>
        <position position="122"/>
    </location>
    <ligand>
        <name>substrate</name>
    </ligand>
</feature>
<dbReference type="GO" id="GO:0030234">
    <property type="term" value="F:enzyme regulator activity"/>
    <property type="evidence" value="ECO:0007669"/>
    <property type="project" value="InterPro"/>
</dbReference>
<dbReference type="RefSeq" id="XP_013399374.1">
    <property type="nucleotide sequence ID" value="XM_013543920.1"/>
</dbReference>
<dbReference type="Pfam" id="PF08450">
    <property type="entry name" value="SGL"/>
    <property type="match status" value="1"/>
</dbReference>
<keyword evidence="17" id="KW-1185">Reference proteome</keyword>
<evidence type="ECO:0000256" key="15">
    <source>
        <dbReference type="PIRSR" id="PIRSR605511-2"/>
    </source>
</evidence>
<keyword evidence="10 15" id="KW-0479">Metal-binding</keyword>
<dbReference type="GO" id="GO:0005509">
    <property type="term" value="F:calcium ion binding"/>
    <property type="evidence" value="ECO:0007669"/>
    <property type="project" value="InterPro"/>
</dbReference>
<dbReference type="SUPFAM" id="SSF63829">
    <property type="entry name" value="Calcium-dependent phosphotriesterase"/>
    <property type="match status" value="1"/>
</dbReference>
<dbReference type="PANTHER" id="PTHR10907:SF47">
    <property type="entry name" value="REGUCALCIN"/>
    <property type="match status" value="1"/>
</dbReference>
<evidence type="ECO:0000256" key="3">
    <source>
        <dbReference type="ARBA" id="ARBA00001936"/>
    </source>
</evidence>
<evidence type="ECO:0000259" key="16">
    <source>
        <dbReference type="Pfam" id="PF08450"/>
    </source>
</evidence>
<dbReference type="InterPro" id="IPR011042">
    <property type="entry name" value="6-blade_b-propeller_TolB-like"/>
</dbReference>
<feature type="binding site" evidence="15">
    <location>
        <position position="102"/>
    </location>
    <ligand>
        <name>substrate</name>
    </ligand>
</feature>
<comment type="similarity">
    <text evidence="6">Belongs to the SMP-30/CGR1 family.</text>
</comment>
<proteinExistence type="inferred from homology"/>
<evidence type="ECO:0000256" key="1">
    <source>
        <dbReference type="ARBA" id="ARBA00001589"/>
    </source>
</evidence>
<dbReference type="GO" id="GO:0019853">
    <property type="term" value="P:L-ascorbic acid biosynthetic process"/>
    <property type="evidence" value="ECO:0007669"/>
    <property type="project" value="TreeGrafter"/>
</dbReference>